<reference evidence="2 4" key="1">
    <citation type="submission" date="2018-02" db="EMBL/GenBank/DDBJ databases">
        <title>The draft genome of Phyllobacterium sp. 1N-3.</title>
        <authorList>
            <person name="Liu L."/>
            <person name="Li L."/>
            <person name="Zhang X."/>
            <person name="Wang T."/>
            <person name="Liang L."/>
        </authorList>
    </citation>
    <scope>NUCLEOTIDE SEQUENCE [LARGE SCALE GENOMIC DNA]</scope>
    <source>
        <strain evidence="2 4">1N-3</strain>
    </source>
</reference>
<dbReference type="Proteomes" id="UP000239434">
    <property type="component" value="Unassembled WGS sequence"/>
</dbReference>
<proteinExistence type="predicted"/>
<feature type="non-terminal residue" evidence="2">
    <location>
        <position position="48"/>
    </location>
</feature>
<dbReference type="EMBL" id="PVBR01000009">
    <property type="protein sequence ID" value="PRD42805.1"/>
    <property type="molecule type" value="Genomic_DNA"/>
</dbReference>
<accession>A0A2S9IIM4</accession>
<keyword evidence="4" id="KW-1185">Reference proteome</keyword>
<dbReference type="Pfam" id="PF13808">
    <property type="entry name" value="DDE_Tnp_1_assoc"/>
    <property type="match status" value="1"/>
</dbReference>
<comment type="caution">
    <text evidence="2">The sequence shown here is derived from an EMBL/GenBank/DDBJ whole genome shotgun (WGS) entry which is preliminary data.</text>
</comment>
<evidence type="ECO:0000313" key="4">
    <source>
        <dbReference type="Proteomes" id="UP000239434"/>
    </source>
</evidence>
<organism evidence="2 4">
    <name type="scientific">Phyllobacterium phragmitis</name>
    <dbReference type="NCBI Taxonomy" id="2670329"/>
    <lineage>
        <taxon>Bacteria</taxon>
        <taxon>Pseudomonadati</taxon>
        <taxon>Pseudomonadota</taxon>
        <taxon>Alphaproteobacteria</taxon>
        <taxon>Hyphomicrobiales</taxon>
        <taxon>Phyllobacteriaceae</taxon>
        <taxon>Phyllobacterium</taxon>
    </lineage>
</organism>
<sequence length="48" mass="5288">MSGKALLDQFGSLEDPRQSWKVLYPLAEILLCVLCATMAGADDFVEIE</sequence>
<evidence type="ECO:0000259" key="1">
    <source>
        <dbReference type="Pfam" id="PF13808"/>
    </source>
</evidence>
<feature type="domain" description="H repeat-associated protein N-terminal" evidence="1">
    <location>
        <begin position="8"/>
        <end position="48"/>
    </location>
</feature>
<dbReference type="RefSeq" id="WP_146119520.1">
    <property type="nucleotide sequence ID" value="NZ_PVBR01000009.1"/>
</dbReference>
<dbReference type="InterPro" id="IPR032806">
    <property type="entry name" value="YbfD_N"/>
</dbReference>
<dbReference type="AlphaFoldDB" id="A0A2S9IIM4"/>
<protein>
    <submittedName>
        <fullName evidence="2">ISAs1 family transposase</fullName>
    </submittedName>
</protein>
<name>A0A2S9IIM4_9HYPH</name>
<evidence type="ECO:0000313" key="2">
    <source>
        <dbReference type="EMBL" id="PRD40381.1"/>
    </source>
</evidence>
<dbReference type="EMBL" id="PVBR01000066">
    <property type="protein sequence ID" value="PRD40381.1"/>
    <property type="molecule type" value="Genomic_DNA"/>
</dbReference>
<gene>
    <name evidence="3" type="ORF">C5748_13530</name>
    <name evidence="2" type="ORF">C5748_27335</name>
</gene>
<evidence type="ECO:0000313" key="3">
    <source>
        <dbReference type="EMBL" id="PRD42805.1"/>
    </source>
</evidence>